<sequence length="314" mass="35903">MKKLLIAITCLLSLSAGAQQKMNTFYLVDDSTKSAIPAVSVSIVRAKLSITTEKDGIFKIPGDLSKMRDTIIFFAQHYIPLRLRLRDLSTMSSVGLKRDLPAAKMANIKLKKDTLLNDFSRLDVSYYVGLHADDPSYDFLQLAQKFEAPKAGCLLTRVNMHRLAFFINYYSSDPDRMARIELEHTKFRLRIYDIDATTGGPGKDLCDQIIEVSSSDQKELDISLNKYNIIIPNKTFFVAVEWLRDYYNGGSVSIYDFKTHRYKEHGFYKPSIGISPNTDKMLNIWALDFAHRWKPYTEFSPFGTDLAIKVNVEY</sequence>
<evidence type="ECO:0000313" key="3">
    <source>
        <dbReference type="Proteomes" id="UP001500841"/>
    </source>
</evidence>
<accession>A0ABP7WC64</accession>
<proteinExistence type="predicted"/>
<evidence type="ECO:0000256" key="1">
    <source>
        <dbReference type="SAM" id="SignalP"/>
    </source>
</evidence>
<evidence type="ECO:0008006" key="4">
    <source>
        <dbReference type="Google" id="ProtNLM"/>
    </source>
</evidence>
<reference evidence="3" key="1">
    <citation type="journal article" date="2019" name="Int. J. Syst. Evol. Microbiol.">
        <title>The Global Catalogue of Microorganisms (GCM) 10K type strain sequencing project: providing services to taxonomists for standard genome sequencing and annotation.</title>
        <authorList>
            <consortium name="The Broad Institute Genomics Platform"/>
            <consortium name="The Broad Institute Genome Sequencing Center for Infectious Disease"/>
            <person name="Wu L."/>
            <person name="Ma J."/>
        </authorList>
    </citation>
    <scope>NUCLEOTIDE SEQUENCE [LARGE SCALE GENOMIC DNA]</scope>
    <source>
        <strain evidence="3">JCM 17085</strain>
    </source>
</reference>
<evidence type="ECO:0000313" key="2">
    <source>
        <dbReference type="EMBL" id="GAA4085193.1"/>
    </source>
</evidence>
<gene>
    <name evidence="2" type="ORF">GCM10022392_02490</name>
</gene>
<keyword evidence="3" id="KW-1185">Reference proteome</keyword>
<organism evidence="2 3">
    <name type="scientific">Mucilaginibacter panaciglaebae</name>
    <dbReference type="NCBI Taxonomy" id="502331"/>
    <lineage>
        <taxon>Bacteria</taxon>
        <taxon>Pseudomonadati</taxon>
        <taxon>Bacteroidota</taxon>
        <taxon>Sphingobacteriia</taxon>
        <taxon>Sphingobacteriales</taxon>
        <taxon>Sphingobacteriaceae</taxon>
        <taxon>Mucilaginibacter</taxon>
    </lineage>
</organism>
<dbReference type="Proteomes" id="UP001500841">
    <property type="component" value="Unassembled WGS sequence"/>
</dbReference>
<protein>
    <recommendedName>
        <fullName evidence="4">Carboxypeptidase-like protein</fullName>
    </recommendedName>
</protein>
<dbReference type="RefSeq" id="WP_345100544.1">
    <property type="nucleotide sequence ID" value="NZ_BAABCV010000001.1"/>
</dbReference>
<comment type="caution">
    <text evidence="2">The sequence shown here is derived from an EMBL/GenBank/DDBJ whole genome shotgun (WGS) entry which is preliminary data.</text>
</comment>
<keyword evidence="1" id="KW-0732">Signal</keyword>
<name>A0ABP7WC64_9SPHI</name>
<feature type="signal peptide" evidence="1">
    <location>
        <begin position="1"/>
        <end position="18"/>
    </location>
</feature>
<dbReference type="EMBL" id="BAABCV010000001">
    <property type="protein sequence ID" value="GAA4085193.1"/>
    <property type="molecule type" value="Genomic_DNA"/>
</dbReference>
<feature type="chain" id="PRO_5045195694" description="Carboxypeptidase-like protein" evidence="1">
    <location>
        <begin position="19"/>
        <end position="314"/>
    </location>
</feature>